<dbReference type="Proteomes" id="UP000623608">
    <property type="component" value="Unassembled WGS sequence"/>
</dbReference>
<dbReference type="AlphaFoldDB" id="A0A919TR46"/>
<name>A0A919TR46_9ACTN</name>
<evidence type="ECO:0008006" key="3">
    <source>
        <dbReference type="Google" id="ProtNLM"/>
    </source>
</evidence>
<protein>
    <recommendedName>
        <fullName evidence="3">Excreted virulence factor EspC (Type VII ESX diderm)</fullName>
    </recommendedName>
</protein>
<gene>
    <name evidence="1" type="ORF">Ate02nite_25630</name>
</gene>
<accession>A0A919TR46</accession>
<proteinExistence type="predicted"/>
<evidence type="ECO:0000313" key="2">
    <source>
        <dbReference type="Proteomes" id="UP000623608"/>
    </source>
</evidence>
<organism evidence="1 2">
    <name type="scientific">Paractinoplanes tereljensis</name>
    <dbReference type="NCBI Taxonomy" id="571912"/>
    <lineage>
        <taxon>Bacteria</taxon>
        <taxon>Bacillati</taxon>
        <taxon>Actinomycetota</taxon>
        <taxon>Actinomycetes</taxon>
        <taxon>Micromonosporales</taxon>
        <taxon>Micromonosporaceae</taxon>
        <taxon>Paractinoplanes</taxon>
    </lineage>
</organism>
<dbReference type="EMBL" id="BOMY01000018">
    <property type="protein sequence ID" value="GIF19833.1"/>
    <property type="molecule type" value="Genomic_DNA"/>
</dbReference>
<keyword evidence="2" id="KW-1185">Reference proteome</keyword>
<evidence type="ECO:0000313" key="1">
    <source>
        <dbReference type="EMBL" id="GIF19833.1"/>
    </source>
</evidence>
<comment type="caution">
    <text evidence="1">The sequence shown here is derived from an EMBL/GenBank/DDBJ whole genome shotgun (WGS) entry which is preliminary data.</text>
</comment>
<reference evidence="1" key="1">
    <citation type="submission" date="2021-01" db="EMBL/GenBank/DDBJ databases">
        <title>Whole genome shotgun sequence of Actinoplanes tereljensis NBRC 105297.</title>
        <authorList>
            <person name="Komaki H."/>
            <person name="Tamura T."/>
        </authorList>
    </citation>
    <scope>NUCLEOTIDE SEQUENCE</scope>
    <source>
        <strain evidence="1">NBRC 105297</strain>
    </source>
</reference>
<sequence length="98" mass="10521">MDHLADRLDRAADALATVDRRMPALAVPADAFAADDAGVPGRLGRQLHARWAAVLAARAREAGGLAARVTDAAEAVRTTARQYTETDEAARRRLAREM</sequence>
<dbReference type="RefSeq" id="WP_203804601.1">
    <property type="nucleotide sequence ID" value="NZ_BOMY01000018.1"/>
</dbReference>